<evidence type="ECO:0000256" key="3">
    <source>
        <dbReference type="ARBA" id="ARBA00022475"/>
    </source>
</evidence>
<sequence length="515" mass="51911">MSRPDTPEATPPGSRWLPLVAVCLGTFMLLVDVTIVNVALPDMAIDLEASFSGLQWVVDVYALALAALLLLVGSISDTVGRRRTYLVGLAVFTVASLACGVAPSEGALIAARAVQGVGAAAMFATTVALLHASYDGRDRGVAFGVWGATAGAAAAAGPIAGGLLTGGLSWRWIFFVNLPLGIATILLARRVVRESRNPQRPRIDWAGGGAFTVAAGALTYALVRVHDEGWTSAATLGILALAAVALGAFVVIERRTPQPLLDLGLLRRPAFTGMVLSAVALSAAAFASLVYSSIWLQTVLGLSPIEAGLVTLPLSGLAFVVAGASGRHLHRLSPRWVVGGGLALIGLGDLVMAGLDAGSSWARLLPGMALIGLGVGLINPLLVSTAMASVPPQQGGMAAGAVNTGRQLGLAVGIAILGSVFSSRIGDELAGPDALAHGVASGGTQRILDAAPSGGRAQLDDAIHAAVASGLGTTLLVAGLVGVLGGALVVALVRRPRAHADEAPAPAREPVAVAD</sequence>
<evidence type="ECO:0000256" key="7">
    <source>
        <dbReference type="SAM" id="Phobius"/>
    </source>
</evidence>
<feature type="transmembrane region" description="Helical" evidence="7">
    <location>
        <begin position="336"/>
        <end position="355"/>
    </location>
</feature>
<feature type="transmembrane region" description="Helical" evidence="7">
    <location>
        <begin position="408"/>
        <end position="425"/>
    </location>
</feature>
<dbReference type="Gene3D" id="1.20.1250.20">
    <property type="entry name" value="MFS general substrate transporter like domains"/>
    <property type="match status" value="1"/>
</dbReference>
<keyword evidence="10" id="KW-1185">Reference proteome</keyword>
<dbReference type="InterPro" id="IPR011701">
    <property type="entry name" value="MFS"/>
</dbReference>
<comment type="caution">
    <text evidence="9">The sequence shown here is derived from an EMBL/GenBank/DDBJ whole genome shotgun (WGS) entry which is preliminary data.</text>
</comment>
<dbReference type="NCBIfam" id="TIGR00711">
    <property type="entry name" value="efflux_EmrB"/>
    <property type="match status" value="1"/>
</dbReference>
<evidence type="ECO:0000313" key="9">
    <source>
        <dbReference type="EMBL" id="MDX8151480.1"/>
    </source>
</evidence>
<evidence type="ECO:0000256" key="6">
    <source>
        <dbReference type="ARBA" id="ARBA00023136"/>
    </source>
</evidence>
<evidence type="ECO:0000313" key="10">
    <source>
        <dbReference type="Proteomes" id="UP001277761"/>
    </source>
</evidence>
<feature type="transmembrane region" description="Helical" evidence="7">
    <location>
        <begin position="273"/>
        <end position="295"/>
    </location>
</feature>
<feature type="transmembrane region" description="Helical" evidence="7">
    <location>
        <begin position="16"/>
        <end position="40"/>
    </location>
</feature>
<dbReference type="PROSITE" id="PS50850">
    <property type="entry name" value="MFS"/>
    <property type="match status" value="1"/>
</dbReference>
<feature type="transmembrane region" description="Helical" evidence="7">
    <location>
        <begin position="307"/>
        <end position="324"/>
    </location>
</feature>
<dbReference type="SUPFAM" id="SSF103473">
    <property type="entry name" value="MFS general substrate transporter"/>
    <property type="match status" value="1"/>
</dbReference>
<evidence type="ECO:0000256" key="2">
    <source>
        <dbReference type="ARBA" id="ARBA00022448"/>
    </source>
</evidence>
<evidence type="ECO:0000259" key="8">
    <source>
        <dbReference type="PROSITE" id="PS50850"/>
    </source>
</evidence>
<feature type="transmembrane region" description="Helical" evidence="7">
    <location>
        <begin position="170"/>
        <end position="191"/>
    </location>
</feature>
<dbReference type="Proteomes" id="UP001277761">
    <property type="component" value="Unassembled WGS sequence"/>
</dbReference>
<feature type="transmembrane region" description="Helical" evidence="7">
    <location>
        <begin position="142"/>
        <end position="164"/>
    </location>
</feature>
<comment type="subcellular location">
    <subcellularLocation>
        <location evidence="1">Cell membrane</location>
        <topology evidence="1">Multi-pass membrane protein</topology>
    </subcellularLocation>
</comment>
<feature type="transmembrane region" description="Helical" evidence="7">
    <location>
        <begin position="52"/>
        <end position="72"/>
    </location>
</feature>
<dbReference type="Pfam" id="PF07690">
    <property type="entry name" value="MFS_1"/>
    <property type="match status" value="1"/>
</dbReference>
<keyword evidence="3" id="KW-1003">Cell membrane</keyword>
<keyword evidence="5 7" id="KW-1133">Transmembrane helix</keyword>
<reference evidence="9 10" key="1">
    <citation type="submission" date="2023-11" db="EMBL/GenBank/DDBJ databases">
        <authorList>
            <person name="Xu M."/>
            <person name="Jiang T."/>
        </authorList>
    </citation>
    <scope>NUCLEOTIDE SEQUENCE [LARGE SCALE GENOMIC DNA]</scope>
    <source>
        <strain evidence="9 10">SD</strain>
    </source>
</reference>
<dbReference type="EMBL" id="JAXAVX010000003">
    <property type="protein sequence ID" value="MDX8151480.1"/>
    <property type="molecule type" value="Genomic_DNA"/>
</dbReference>
<dbReference type="RefSeq" id="WP_319953636.1">
    <property type="nucleotide sequence ID" value="NZ_JAXAVX010000003.1"/>
</dbReference>
<dbReference type="Gene3D" id="1.20.1720.10">
    <property type="entry name" value="Multidrug resistance protein D"/>
    <property type="match status" value="1"/>
</dbReference>
<dbReference type="InterPro" id="IPR036259">
    <property type="entry name" value="MFS_trans_sf"/>
</dbReference>
<gene>
    <name evidence="9" type="ORF">SK069_07755</name>
</gene>
<organism evidence="9 10">
    <name type="scientific">Patulibacter brassicae</name>
    <dbReference type="NCBI Taxonomy" id="1705717"/>
    <lineage>
        <taxon>Bacteria</taxon>
        <taxon>Bacillati</taxon>
        <taxon>Actinomycetota</taxon>
        <taxon>Thermoleophilia</taxon>
        <taxon>Solirubrobacterales</taxon>
        <taxon>Patulibacteraceae</taxon>
        <taxon>Patulibacter</taxon>
    </lineage>
</organism>
<proteinExistence type="predicted"/>
<feature type="transmembrane region" description="Helical" evidence="7">
    <location>
        <begin position="109"/>
        <end position="130"/>
    </location>
</feature>
<dbReference type="PRINTS" id="PR01036">
    <property type="entry name" value="TCRTETB"/>
</dbReference>
<name>A0ABU4VI37_9ACTN</name>
<keyword evidence="4 7" id="KW-0812">Transmembrane</keyword>
<feature type="transmembrane region" description="Helical" evidence="7">
    <location>
        <begin position="229"/>
        <end position="252"/>
    </location>
</feature>
<keyword evidence="6 7" id="KW-0472">Membrane</keyword>
<dbReference type="PANTHER" id="PTHR42718">
    <property type="entry name" value="MAJOR FACILITATOR SUPERFAMILY MULTIDRUG TRANSPORTER MFSC"/>
    <property type="match status" value="1"/>
</dbReference>
<dbReference type="PANTHER" id="PTHR42718:SF49">
    <property type="entry name" value="EXPORT PROTEIN"/>
    <property type="match status" value="1"/>
</dbReference>
<dbReference type="InterPro" id="IPR020846">
    <property type="entry name" value="MFS_dom"/>
</dbReference>
<dbReference type="InterPro" id="IPR004638">
    <property type="entry name" value="EmrB-like"/>
</dbReference>
<dbReference type="CDD" id="cd17321">
    <property type="entry name" value="MFS_MMR_MDR_like"/>
    <property type="match status" value="1"/>
</dbReference>
<protein>
    <submittedName>
        <fullName evidence="9">MFS transporter</fullName>
    </submittedName>
</protein>
<feature type="transmembrane region" description="Helical" evidence="7">
    <location>
        <begin position="367"/>
        <end position="388"/>
    </location>
</feature>
<keyword evidence="2" id="KW-0813">Transport</keyword>
<feature type="transmembrane region" description="Helical" evidence="7">
    <location>
        <begin position="462"/>
        <end position="493"/>
    </location>
</feature>
<evidence type="ECO:0000256" key="1">
    <source>
        <dbReference type="ARBA" id="ARBA00004651"/>
    </source>
</evidence>
<evidence type="ECO:0000256" key="5">
    <source>
        <dbReference type="ARBA" id="ARBA00022989"/>
    </source>
</evidence>
<accession>A0ABU4VI37</accession>
<feature type="transmembrane region" description="Helical" evidence="7">
    <location>
        <begin position="203"/>
        <end position="223"/>
    </location>
</feature>
<evidence type="ECO:0000256" key="4">
    <source>
        <dbReference type="ARBA" id="ARBA00022692"/>
    </source>
</evidence>
<feature type="transmembrane region" description="Helical" evidence="7">
    <location>
        <begin position="84"/>
        <end position="103"/>
    </location>
</feature>
<feature type="domain" description="Major facilitator superfamily (MFS) profile" evidence="8">
    <location>
        <begin position="18"/>
        <end position="497"/>
    </location>
</feature>